<dbReference type="EMBL" id="LGRX02030684">
    <property type="protein sequence ID" value="KAK3245390.1"/>
    <property type="molecule type" value="Genomic_DNA"/>
</dbReference>
<accession>A0AAE0C0Q7</accession>
<comment type="caution">
    <text evidence="1">The sequence shown here is derived from an EMBL/GenBank/DDBJ whole genome shotgun (WGS) entry which is preliminary data.</text>
</comment>
<protein>
    <submittedName>
        <fullName evidence="1">Uncharacterized protein</fullName>
    </submittedName>
</protein>
<sequence>RRRVSSVLTSSEHQMLLEKIRELPDLEAADEEAEAFARAATAYDPPAVLCGDVVGAIDVSAFGFSVDAAPPEAATSGDDILRRLDDLAAEVEWSTQR</sequence>
<organism evidence="1 2">
    <name type="scientific">Cymbomonas tetramitiformis</name>
    <dbReference type="NCBI Taxonomy" id="36881"/>
    <lineage>
        <taxon>Eukaryota</taxon>
        <taxon>Viridiplantae</taxon>
        <taxon>Chlorophyta</taxon>
        <taxon>Pyramimonadophyceae</taxon>
        <taxon>Pyramimonadales</taxon>
        <taxon>Pyramimonadaceae</taxon>
        <taxon>Cymbomonas</taxon>
    </lineage>
</organism>
<proteinExistence type="predicted"/>
<evidence type="ECO:0000313" key="2">
    <source>
        <dbReference type="Proteomes" id="UP001190700"/>
    </source>
</evidence>
<evidence type="ECO:0000313" key="1">
    <source>
        <dbReference type="EMBL" id="KAK3245390.1"/>
    </source>
</evidence>
<dbReference type="AlphaFoldDB" id="A0AAE0C0Q7"/>
<dbReference type="Proteomes" id="UP001190700">
    <property type="component" value="Unassembled WGS sequence"/>
</dbReference>
<name>A0AAE0C0Q7_9CHLO</name>
<feature type="non-terminal residue" evidence="1">
    <location>
        <position position="1"/>
    </location>
</feature>
<keyword evidence="2" id="KW-1185">Reference proteome</keyword>
<reference evidence="1 2" key="1">
    <citation type="journal article" date="2015" name="Genome Biol. Evol.">
        <title>Comparative Genomics of a Bacterivorous Green Alga Reveals Evolutionary Causalities and Consequences of Phago-Mixotrophic Mode of Nutrition.</title>
        <authorList>
            <person name="Burns J.A."/>
            <person name="Paasch A."/>
            <person name="Narechania A."/>
            <person name="Kim E."/>
        </authorList>
    </citation>
    <scope>NUCLEOTIDE SEQUENCE [LARGE SCALE GENOMIC DNA]</scope>
    <source>
        <strain evidence="1 2">PLY_AMNH</strain>
    </source>
</reference>
<gene>
    <name evidence="1" type="ORF">CYMTET_45038</name>
</gene>